<name>A0A1W2BAB8_9FIRM</name>
<feature type="chain" id="PRO_5010733542" evidence="2">
    <location>
        <begin position="23"/>
        <end position="188"/>
    </location>
</feature>
<feature type="signal peptide" evidence="2">
    <location>
        <begin position="1"/>
        <end position="22"/>
    </location>
</feature>
<evidence type="ECO:0000313" key="3">
    <source>
        <dbReference type="EMBL" id="SMC69731.1"/>
    </source>
</evidence>
<dbReference type="STRING" id="1122930.SAMN02745168_2089"/>
<accession>A0A1W2BAB8</accession>
<dbReference type="Proteomes" id="UP000192790">
    <property type="component" value="Unassembled WGS sequence"/>
</dbReference>
<keyword evidence="4" id="KW-1185">Reference proteome</keyword>
<reference evidence="3 4" key="1">
    <citation type="submission" date="2017-04" db="EMBL/GenBank/DDBJ databases">
        <authorList>
            <person name="Afonso C.L."/>
            <person name="Miller P.J."/>
            <person name="Scott M.A."/>
            <person name="Spackman E."/>
            <person name="Goraichik I."/>
            <person name="Dimitrov K.M."/>
            <person name="Suarez D.L."/>
            <person name="Swayne D.E."/>
        </authorList>
    </citation>
    <scope>NUCLEOTIDE SEQUENCE [LARGE SCALE GENOMIC DNA]</scope>
    <source>
        <strain evidence="3 4">DSM 12816</strain>
    </source>
</reference>
<evidence type="ECO:0000256" key="2">
    <source>
        <dbReference type="SAM" id="SignalP"/>
    </source>
</evidence>
<feature type="region of interest" description="Disordered" evidence="1">
    <location>
        <begin position="29"/>
        <end position="53"/>
    </location>
</feature>
<sequence>MKKKIAAVVCILALVLAIPAAAVGGNGQTTTGGQNTESGQNTENGQSSEYGAAVRSGASEGQVRVRGQALQARQNNLQIRLMNTENYSLRLECRQCIQEIKDGERDLTQEQLLQLTELQTQLQEQYDLLSATQGEVHELMLNFRADRLNQDYDAMSSDLEAIMAVQENRIAIKEEISSLLQQILDVVE</sequence>
<keyword evidence="2" id="KW-0732">Signal</keyword>
<protein>
    <submittedName>
        <fullName evidence="3">Uncharacterized protein</fullName>
    </submittedName>
</protein>
<gene>
    <name evidence="3" type="ORF">SAMN02745168_2089</name>
</gene>
<dbReference type="AlphaFoldDB" id="A0A1W2BAB8"/>
<dbReference type="RefSeq" id="WP_084234763.1">
    <property type="nucleotide sequence ID" value="NZ_FWXW01000005.1"/>
</dbReference>
<organism evidence="3 4">
    <name type="scientific">Papillibacter cinnamivorans DSM 12816</name>
    <dbReference type="NCBI Taxonomy" id="1122930"/>
    <lineage>
        <taxon>Bacteria</taxon>
        <taxon>Bacillati</taxon>
        <taxon>Bacillota</taxon>
        <taxon>Clostridia</taxon>
        <taxon>Eubacteriales</taxon>
        <taxon>Oscillospiraceae</taxon>
        <taxon>Papillibacter</taxon>
    </lineage>
</organism>
<dbReference type="EMBL" id="FWXW01000005">
    <property type="protein sequence ID" value="SMC69731.1"/>
    <property type="molecule type" value="Genomic_DNA"/>
</dbReference>
<evidence type="ECO:0000313" key="4">
    <source>
        <dbReference type="Proteomes" id="UP000192790"/>
    </source>
</evidence>
<evidence type="ECO:0000256" key="1">
    <source>
        <dbReference type="SAM" id="MobiDB-lite"/>
    </source>
</evidence>
<feature type="compositionally biased region" description="Low complexity" evidence="1">
    <location>
        <begin position="29"/>
        <end position="42"/>
    </location>
</feature>
<proteinExistence type="predicted"/>